<evidence type="ECO:0008006" key="4">
    <source>
        <dbReference type="Google" id="ProtNLM"/>
    </source>
</evidence>
<evidence type="ECO:0000256" key="1">
    <source>
        <dbReference type="SAM" id="MobiDB-lite"/>
    </source>
</evidence>
<feature type="region of interest" description="Disordered" evidence="1">
    <location>
        <begin position="42"/>
        <end position="90"/>
    </location>
</feature>
<gene>
    <name evidence="2" type="ORF">DCAF_LOCUS4982</name>
</gene>
<dbReference type="Proteomes" id="UP001314170">
    <property type="component" value="Unassembled WGS sequence"/>
</dbReference>
<accession>A0AAV1R2R6</accession>
<sequence>MHLKVLSRETAEMKMGGSWYSLKSVFTNLKDRMLRNPESYKQISSETTHSTESSEVITTQTGDSKHIAESGGSNNVLKSSEIPTDSSSTEESISTCITSHLQRRHLSEDAVNTTASVVMEMQGSPDDIKHNEHDGTVQVASSIISDNPKEVMLENGKRLLQELASGAIVEPTNNQNKGVGHLIYLADRLFEDAFDTSQNKIVNESASIRNTEFHLEKKTATLVERVKIDGSKLNERPPSSDGLVDLFKMTVSNKTAAEMGSVNGDLSAASESFSNHDGTSLKKVERSFDFSGLIDHIRMLPGVPAQDNAMCAIDNIQSQVELQKSDSESRNTVLKGRAVGKNSKKTGEIKKGQSVKAMTKDEGGNLLIAEKDHIKLEKNPQVPLQTSKKGSNQTVLTCFSEGHTENKVLLRFLHKDVRDSDIISYFRNFGPISKIKKVSSVKGSNFFDAILHFEVSA</sequence>
<proteinExistence type="predicted"/>
<feature type="compositionally biased region" description="Low complexity" evidence="1">
    <location>
        <begin position="44"/>
        <end position="59"/>
    </location>
</feature>
<dbReference type="EMBL" id="CAWUPB010000851">
    <property type="protein sequence ID" value="CAK7327275.1"/>
    <property type="molecule type" value="Genomic_DNA"/>
</dbReference>
<dbReference type="CDD" id="cd00590">
    <property type="entry name" value="RRM_SF"/>
    <property type="match status" value="1"/>
</dbReference>
<keyword evidence="3" id="KW-1185">Reference proteome</keyword>
<organism evidence="2 3">
    <name type="scientific">Dovyalis caffra</name>
    <dbReference type="NCBI Taxonomy" id="77055"/>
    <lineage>
        <taxon>Eukaryota</taxon>
        <taxon>Viridiplantae</taxon>
        <taxon>Streptophyta</taxon>
        <taxon>Embryophyta</taxon>
        <taxon>Tracheophyta</taxon>
        <taxon>Spermatophyta</taxon>
        <taxon>Magnoliopsida</taxon>
        <taxon>eudicotyledons</taxon>
        <taxon>Gunneridae</taxon>
        <taxon>Pentapetalae</taxon>
        <taxon>rosids</taxon>
        <taxon>fabids</taxon>
        <taxon>Malpighiales</taxon>
        <taxon>Salicaceae</taxon>
        <taxon>Flacourtieae</taxon>
        <taxon>Dovyalis</taxon>
    </lineage>
</organism>
<evidence type="ECO:0000313" key="2">
    <source>
        <dbReference type="EMBL" id="CAK7327275.1"/>
    </source>
</evidence>
<name>A0AAV1R2R6_9ROSI</name>
<dbReference type="AlphaFoldDB" id="A0AAV1R2R6"/>
<comment type="caution">
    <text evidence="2">The sequence shown here is derived from an EMBL/GenBank/DDBJ whole genome shotgun (WGS) entry which is preliminary data.</text>
</comment>
<evidence type="ECO:0000313" key="3">
    <source>
        <dbReference type="Proteomes" id="UP001314170"/>
    </source>
</evidence>
<protein>
    <recommendedName>
        <fullName evidence="4">RRM domain-containing protein</fullName>
    </recommendedName>
</protein>
<feature type="compositionally biased region" description="Low complexity" evidence="1">
    <location>
        <begin position="79"/>
        <end position="90"/>
    </location>
</feature>
<reference evidence="2 3" key="1">
    <citation type="submission" date="2024-01" db="EMBL/GenBank/DDBJ databases">
        <authorList>
            <person name="Waweru B."/>
        </authorList>
    </citation>
    <scope>NUCLEOTIDE SEQUENCE [LARGE SCALE GENOMIC DNA]</scope>
</reference>